<evidence type="ECO:0000313" key="2">
    <source>
        <dbReference type="Proteomes" id="UP000535589"/>
    </source>
</evidence>
<dbReference type="RefSeq" id="WP_168836019.1">
    <property type="nucleotide sequence ID" value="NZ_JABAIK010000007.1"/>
</dbReference>
<keyword evidence="1" id="KW-0808">Transferase</keyword>
<proteinExistence type="predicted"/>
<dbReference type="EMBL" id="JABAIK010000007">
    <property type="protein sequence ID" value="NLS12920.1"/>
    <property type="molecule type" value="Genomic_DNA"/>
</dbReference>
<dbReference type="Proteomes" id="UP000535589">
    <property type="component" value="Unassembled WGS sequence"/>
</dbReference>
<dbReference type="PANTHER" id="PTHR12526">
    <property type="entry name" value="GLYCOSYLTRANSFERASE"/>
    <property type="match status" value="1"/>
</dbReference>
<name>A0A7X8TQ72_9VIBR</name>
<dbReference type="AlphaFoldDB" id="A0A7X8TQ72"/>
<dbReference type="PANTHER" id="PTHR12526:SF630">
    <property type="entry name" value="GLYCOSYLTRANSFERASE"/>
    <property type="match status" value="1"/>
</dbReference>
<organism evidence="1 2">
    <name type="scientific">Vibrio agarilyticus</name>
    <dbReference type="NCBI Taxonomy" id="2726741"/>
    <lineage>
        <taxon>Bacteria</taxon>
        <taxon>Pseudomonadati</taxon>
        <taxon>Pseudomonadota</taxon>
        <taxon>Gammaproteobacteria</taxon>
        <taxon>Vibrionales</taxon>
        <taxon>Vibrionaceae</taxon>
        <taxon>Vibrio</taxon>
    </lineage>
</organism>
<dbReference type="Gene3D" id="3.40.50.2000">
    <property type="entry name" value="Glycogen Phosphorylase B"/>
    <property type="match status" value="1"/>
</dbReference>
<dbReference type="SUPFAM" id="SSF53756">
    <property type="entry name" value="UDP-Glycosyltransferase/glycogen phosphorylase"/>
    <property type="match status" value="1"/>
</dbReference>
<sequence length="387" mass="43291">MKRDLIVFGEDWGGLPSSTQHLIKRLAASRKVIWVNSIGLRQPKLNRHDVERLWRKLRAVTTANRNTSMKGTSSHSISSMKSQTGINNITIVAPKTIPAPKSRLARKLAAASLSKQLKPVIERAQLHDPIMWTSLPTAVDLFDKLPTRSLVYYCGDDFSTLAGVDHDTVAMREQELVTRSNLILAASESLVAKFPPERTQLLTHGVDHDLFSRRAPPADSFSNNSTPIAGFYGSLSEWLDYPLLRQVIEALPHWHFIFIGAANTQAQALGSYANVSLLGPLPHHELPRYSQHWNVSLLPFVDNGQIRACNPLKLREYLAAGRPVVSTPFPALAHYRDYVTQVRNAHEMIAALEKVKNHSTNTAQQRAVAQDTWDARADQLSNWLENL</sequence>
<comment type="caution">
    <text evidence="1">The sequence shown here is derived from an EMBL/GenBank/DDBJ whole genome shotgun (WGS) entry which is preliminary data.</text>
</comment>
<dbReference type="GO" id="GO:0016740">
    <property type="term" value="F:transferase activity"/>
    <property type="evidence" value="ECO:0007669"/>
    <property type="project" value="UniProtKB-KW"/>
</dbReference>
<keyword evidence="2" id="KW-1185">Reference proteome</keyword>
<dbReference type="Pfam" id="PF13692">
    <property type="entry name" value="Glyco_trans_1_4"/>
    <property type="match status" value="1"/>
</dbReference>
<reference evidence="1 2" key="1">
    <citation type="submission" date="2020-04" db="EMBL/GenBank/DDBJ databases">
        <title>Vibrio sp. SM6, a novel species isolated from seawater.</title>
        <authorList>
            <person name="Wang X."/>
        </authorList>
    </citation>
    <scope>NUCLEOTIDE SEQUENCE [LARGE SCALE GENOMIC DNA]</scope>
    <source>
        <strain evidence="1 2">SM6</strain>
    </source>
</reference>
<gene>
    <name evidence="1" type="ORF">HGP28_08460</name>
</gene>
<accession>A0A7X8TQ72</accession>
<evidence type="ECO:0000313" key="1">
    <source>
        <dbReference type="EMBL" id="NLS12920.1"/>
    </source>
</evidence>
<protein>
    <submittedName>
        <fullName evidence="1">Glycosyltransferase family 1 protein</fullName>
    </submittedName>
</protein>
<dbReference type="Gene3D" id="3.40.50.11010">
    <property type="match status" value="1"/>
</dbReference>